<name>A0ABZ2JA68_9CHLR</name>
<accession>A0ABZ2JA68</accession>
<gene>
    <name evidence="1" type="ORF">V8247_03345</name>
</gene>
<reference evidence="1 2" key="1">
    <citation type="submission" date="2024-03" db="EMBL/GenBank/DDBJ databases">
        <title>A Dehalogenimonas Isolated from Estuarine Sediments Dihaloeliminates Chlorinated Alkanes.</title>
        <authorList>
            <person name="Yang Y."/>
            <person name="Wang H."/>
        </authorList>
    </citation>
    <scope>NUCLEOTIDE SEQUENCE [LARGE SCALE GENOMIC DNA]</scope>
    <source>
        <strain evidence="1 2">W</strain>
    </source>
</reference>
<keyword evidence="2" id="KW-1185">Reference proteome</keyword>
<sequence length="74" mass="8053">MAETFSPELKKLMNIAQDTGLSAGMRSQAIADIARLGSRQAFLALLDIAANKDADYEIRDQALVSARDIISNEK</sequence>
<evidence type="ECO:0008006" key="3">
    <source>
        <dbReference type="Google" id="ProtNLM"/>
    </source>
</evidence>
<organism evidence="1 2">
    <name type="scientific">Candidatus Dehalogenimonas loeffleri</name>
    <dbReference type="NCBI Taxonomy" id="3127115"/>
    <lineage>
        <taxon>Bacteria</taxon>
        <taxon>Bacillati</taxon>
        <taxon>Chloroflexota</taxon>
        <taxon>Dehalococcoidia</taxon>
        <taxon>Dehalococcoidales</taxon>
        <taxon>Dehalococcoidaceae</taxon>
        <taxon>Dehalogenimonas</taxon>
    </lineage>
</organism>
<evidence type="ECO:0000313" key="2">
    <source>
        <dbReference type="Proteomes" id="UP001375370"/>
    </source>
</evidence>
<dbReference type="EMBL" id="CP146612">
    <property type="protein sequence ID" value="WWX26011.1"/>
    <property type="molecule type" value="Genomic_DNA"/>
</dbReference>
<dbReference type="Proteomes" id="UP001375370">
    <property type="component" value="Chromosome"/>
</dbReference>
<dbReference type="RefSeq" id="WP_338738750.1">
    <property type="nucleotide sequence ID" value="NZ_CP146612.1"/>
</dbReference>
<protein>
    <recommendedName>
        <fullName evidence="3">HEAT repeat domain-containing protein</fullName>
    </recommendedName>
</protein>
<evidence type="ECO:0000313" key="1">
    <source>
        <dbReference type="EMBL" id="WWX26011.1"/>
    </source>
</evidence>
<proteinExistence type="predicted"/>